<evidence type="ECO:0000313" key="14">
    <source>
        <dbReference type="EMBL" id="PPR04383.1"/>
    </source>
</evidence>
<sequence>MKTAAFWALLPSILAATAVFGAKFPLSQVPRVSKTPTVPNQFIIEVAQLSDIPTKRSFTRSLDAVYATLQERGVSFDVTKEFDSAGLFVGAAVTLNSAQDVAAISKTPGVVAIRPVVRFQSPKPVKSHVVTGVNDPQIPPDGESTHVLTGVDKLHAQGLIGTGIKIGIIDTGIDYTHPFLGGGIGPGHKVIGGFDFVGDAYDGTNTPVPDSDPLDQCNGHGTHVGGIIGANPGNPFNISGVAFGASITAYRVFGCSGSVTDDILVQALLTGVKEGQDILTMSLGGADGWTEGTSSVVSSRIAGQGKIVTIAAGNDGAEGSWFTSGPGNAINAISAASLDNTVIPLQNATIHGVQHDPITYFDTFPLPITQTLPIFATSNDTTIVDDACDPLPDDTPDLSKFLVVVRRGTCTFVQKLTNIAAKGGQVSFIYDNGNGFADISVGNFTAVLIQAADGEFLVQQFAAGVPVSVSFPQTGGAFNFPDPAGGLISSFTSYGPTNDFFFKPAVAAPGGNILSTFPVPLGSFAVLSGTSMATPFMAASSALLLSVKGKSQAVTSTARTLFESTAQSIGSSKTDGDPLQTLTQQGAGLVQVFNALHTKTIVSTGELILNDTANFKPIQTFTVKNTDTKAKKFKLTHVPAGTALTTQPGTIFAADGPVPLSSTAASVTIVPNQFTLLPGETLPVFVTFKLPTSLDPSTFPVFSGFIQVNGPTQLDSVKVSYIGLQGSLKNKQVIDDTDVFFGVPLPTLLDSQGDVQSGPVNYTFAGGEDVPTLLWRLAFGTPAFRIDLVSPNINFKPTITSRGLFEGLPFFSFPSPHNGGSFAQVKIVGPLAEFDFVSRNDDDTTAGGEGFNTVTLTTPTFANGTTIPNGSYRILVRALKVTGNPTNEADYESWLSPIIGVQVPPS</sequence>
<dbReference type="CDD" id="cd07489">
    <property type="entry name" value="Peptidases_S8_5"/>
    <property type="match status" value="1"/>
</dbReference>
<evidence type="ECO:0000256" key="4">
    <source>
        <dbReference type="ARBA" id="ARBA00022729"/>
    </source>
</evidence>
<dbReference type="InterPro" id="IPR034187">
    <property type="entry name" value="Peptidases_S8_5"/>
</dbReference>
<dbReference type="InParanoid" id="A0A409YMR7"/>
<dbReference type="PROSITE" id="PS00136">
    <property type="entry name" value="SUBTILASE_ASP"/>
    <property type="match status" value="1"/>
</dbReference>
<evidence type="ECO:0008006" key="16">
    <source>
        <dbReference type="Google" id="ProtNLM"/>
    </source>
</evidence>
<feature type="active site" description="Charge relay system" evidence="7 8">
    <location>
        <position position="170"/>
    </location>
</feature>
<evidence type="ECO:0000259" key="11">
    <source>
        <dbReference type="Pfam" id="PF00082"/>
    </source>
</evidence>
<keyword evidence="2" id="KW-0134">Cell wall</keyword>
<dbReference type="InterPro" id="IPR050131">
    <property type="entry name" value="Peptidase_S8_subtilisin-like"/>
</dbReference>
<dbReference type="InterPro" id="IPR010435">
    <property type="entry name" value="C5a/SBT2-like_Fn3"/>
</dbReference>
<dbReference type="Pfam" id="PF06280">
    <property type="entry name" value="fn3_5"/>
    <property type="match status" value="1"/>
</dbReference>
<feature type="domain" description="Peptidase S8/S53" evidence="11">
    <location>
        <begin position="161"/>
        <end position="588"/>
    </location>
</feature>
<evidence type="ECO:0000313" key="15">
    <source>
        <dbReference type="Proteomes" id="UP000284706"/>
    </source>
</evidence>
<evidence type="ECO:0000256" key="10">
    <source>
        <dbReference type="SAM" id="SignalP"/>
    </source>
</evidence>
<dbReference type="InterPro" id="IPR022398">
    <property type="entry name" value="Peptidase_S8_His-AS"/>
</dbReference>
<feature type="signal peptide" evidence="10">
    <location>
        <begin position="1"/>
        <end position="21"/>
    </location>
</feature>
<dbReference type="InterPro" id="IPR000209">
    <property type="entry name" value="Peptidase_S8/S53_dom"/>
</dbReference>
<dbReference type="PROSITE" id="PS00137">
    <property type="entry name" value="SUBTILASE_HIS"/>
    <property type="match status" value="1"/>
</dbReference>
<dbReference type="Gene3D" id="3.40.50.200">
    <property type="entry name" value="Peptidase S8/S53 domain"/>
    <property type="match status" value="1"/>
</dbReference>
<evidence type="ECO:0000256" key="9">
    <source>
        <dbReference type="RuleBase" id="RU003355"/>
    </source>
</evidence>
<dbReference type="Pfam" id="PF00082">
    <property type="entry name" value="Peptidase_S8"/>
    <property type="match status" value="1"/>
</dbReference>
<dbReference type="PANTHER" id="PTHR43806">
    <property type="entry name" value="PEPTIDASE S8"/>
    <property type="match status" value="1"/>
</dbReference>
<dbReference type="STRING" id="231916.A0A409YMR7"/>
<evidence type="ECO:0000256" key="8">
    <source>
        <dbReference type="PROSITE-ProRule" id="PRU01240"/>
    </source>
</evidence>
<evidence type="ECO:0000259" key="12">
    <source>
        <dbReference type="Pfam" id="PF02225"/>
    </source>
</evidence>
<feature type="active site" description="Charge relay system" evidence="7 8">
    <location>
        <position position="220"/>
    </location>
</feature>
<dbReference type="Gene3D" id="3.50.30.30">
    <property type="match status" value="1"/>
</dbReference>
<dbReference type="Pfam" id="PF02225">
    <property type="entry name" value="PA"/>
    <property type="match status" value="1"/>
</dbReference>
<feature type="chain" id="PRO_5019503591" description="Peptidase S8/S53 domain-containing protein" evidence="10">
    <location>
        <begin position="22"/>
        <end position="906"/>
    </location>
</feature>
<name>A0A409YMR7_9AGAR</name>
<evidence type="ECO:0000259" key="13">
    <source>
        <dbReference type="Pfam" id="PF06280"/>
    </source>
</evidence>
<evidence type="ECO:0000256" key="2">
    <source>
        <dbReference type="ARBA" id="ARBA00022512"/>
    </source>
</evidence>
<organism evidence="14 15">
    <name type="scientific">Gymnopilus dilepis</name>
    <dbReference type="NCBI Taxonomy" id="231916"/>
    <lineage>
        <taxon>Eukaryota</taxon>
        <taxon>Fungi</taxon>
        <taxon>Dikarya</taxon>
        <taxon>Basidiomycota</taxon>
        <taxon>Agaricomycotina</taxon>
        <taxon>Agaricomycetes</taxon>
        <taxon>Agaricomycetidae</taxon>
        <taxon>Agaricales</taxon>
        <taxon>Agaricineae</taxon>
        <taxon>Hymenogastraceae</taxon>
        <taxon>Gymnopilus</taxon>
    </lineage>
</organism>
<keyword evidence="4 10" id="KW-0732">Signal</keyword>
<dbReference type="InterPro" id="IPR023827">
    <property type="entry name" value="Peptidase_S8_Asp-AS"/>
</dbReference>
<feature type="active site" description="Charge relay system" evidence="7 8">
    <location>
        <position position="531"/>
    </location>
</feature>
<keyword evidence="6 8" id="KW-0720">Serine protease</keyword>
<dbReference type="PRINTS" id="PR00723">
    <property type="entry name" value="SUBTILISIN"/>
</dbReference>
<comment type="caution">
    <text evidence="14">The sequence shown here is derived from an EMBL/GenBank/DDBJ whole genome shotgun (WGS) entry which is preliminary data.</text>
</comment>
<keyword evidence="15" id="KW-1185">Reference proteome</keyword>
<feature type="domain" description="PA" evidence="12">
    <location>
        <begin position="385"/>
        <end position="455"/>
    </location>
</feature>
<dbReference type="PANTHER" id="PTHR43806:SF66">
    <property type="entry name" value="SERIN ENDOPEPTIDASE"/>
    <property type="match status" value="1"/>
</dbReference>
<evidence type="ECO:0000256" key="1">
    <source>
        <dbReference type="ARBA" id="ARBA00011073"/>
    </source>
</evidence>
<dbReference type="AlphaFoldDB" id="A0A409YMR7"/>
<keyword evidence="2" id="KW-0964">Secreted</keyword>
<dbReference type="InterPro" id="IPR003137">
    <property type="entry name" value="PA_domain"/>
</dbReference>
<dbReference type="CDD" id="cd02124">
    <property type="entry name" value="PA_PoS1_like"/>
    <property type="match status" value="1"/>
</dbReference>
<accession>A0A409YMR7</accession>
<comment type="similarity">
    <text evidence="1 8 9">Belongs to the peptidase S8 family.</text>
</comment>
<evidence type="ECO:0000256" key="3">
    <source>
        <dbReference type="ARBA" id="ARBA00022670"/>
    </source>
</evidence>
<dbReference type="PROSITE" id="PS00138">
    <property type="entry name" value="SUBTILASE_SER"/>
    <property type="match status" value="1"/>
</dbReference>
<dbReference type="InterPro" id="IPR036852">
    <property type="entry name" value="Peptidase_S8/S53_dom_sf"/>
</dbReference>
<evidence type="ECO:0000256" key="5">
    <source>
        <dbReference type="ARBA" id="ARBA00022801"/>
    </source>
</evidence>
<dbReference type="InterPro" id="IPR023828">
    <property type="entry name" value="Peptidase_S8_Ser-AS"/>
</dbReference>
<evidence type="ECO:0000256" key="6">
    <source>
        <dbReference type="ARBA" id="ARBA00022825"/>
    </source>
</evidence>
<gene>
    <name evidence="14" type="ORF">CVT26_004221</name>
</gene>
<dbReference type="Proteomes" id="UP000284706">
    <property type="component" value="Unassembled WGS sequence"/>
</dbReference>
<reference evidence="14 15" key="1">
    <citation type="journal article" date="2018" name="Evol. Lett.">
        <title>Horizontal gene cluster transfer increased hallucinogenic mushroom diversity.</title>
        <authorList>
            <person name="Reynolds H.T."/>
            <person name="Vijayakumar V."/>
            <person name="Gluck-Thaler E."/>
            <person name="Korotkin H.B."/>
            <person name="Matheny P.B."/>
            <person name="Slot J.C."/>
        </authorList>
    </citation>
    <scope>NUCLEOTIDE SEQUENCE [LARGE SCALE GENOMIC DNA]</scope>
    <source>
        <strain evidence="14 15">SRW20</strain>
    </source>
</reference>
<dbReference type="OrthoDB" id="206201at2759"/>
<keyword evidence="5 8" id="KW-0378">Hydrolase</keyword>
<dbReference type="PROSITE" id="PS51892">
    <property type="entry name" value="SUBTILASE"/>
    <property type="match status" value="1"/>
</dbReference>
<dbReference type="GO" id="GO:0005615">
    <property type="term" value="C:extracellular space"/>
    <property type="evidence" value="ECO:0007669"/>
    <property type="project" value="TreeGrafter"/>
</dbReference>
<evidence type="ECO:0000256" key="7">
    <source>
        <dbReference type="PIRSR" id="PIRSR615500-1"/>
    </source>
</evidence>
<proteinExistence type="inferred from homology"/>
<dbReference type="GO" id="GO:0004252">
    <property type="term" value="F:serine-type endopeptidase activity"/>
    <property type="evidence" value="ECO:0007669"/>
    <property type="project" value="UniProtKB-UniRule"/>
</dbReference>
<dbReference type="GO" id="GO:0016020">
    <property type="term" value="C:membrane"/>
    <property type="evidence" value="ECO:0007669"/>
    <property type="project" value="InterPro"/>
</dbReference>
<protein>
    <recommendedName>
        <fullName evidence="16">Peptidase S8/S53 domain-containing protein</fullName>
    </recommendedName>
</protein>
<feature type="domain" description="C5a peptidase/Subtilisin-like protease SBT2-like Fn3-like" evidence="13">
    <location>
        <begin position="609"/>
        <end position="719"/>
    </location>
</feature>
<keyword evidence="3 8" id="KW-0645">Protease</keyword>
<dbReference type="InterPro" id="IPR015500">
    <property type="entry name" value="Peptidase_S8_subtilisin-rel"/>
</dbReference>
<dbReference type="EMBL" id="NHYE01000633">
    <property type="protein sequence ID" value="PPR04383.1"/>
    <property type="molecule type" value="Genomic_DNA"/>
</dbReference>
<dbReference type="GO" id="GO:0006508">
    <property type="term" value="P:proteolysis"/>
    <property type="evidence" value="ECO:0007669"/>
    <property type="project" value="UniProtKB-KW"/>
</dbReference>
<dbReference type="SUPFAM" id="SSF52743">
    <property type="entry name" value="Subtilisin-like"/>
    <property type="match status" value="1"/>
</dbReference>